<organism evidence="2">
    <name type="scientific">Rhizophora mucronata</name>
    <name type="common">Asiatic mangrove</name>
    <dbReference type="NCBI Taxonomy" id="61149"/>
    <lineage>
        <taxon>Eukaryota</taxon>
        <taxon>Viridiplantae</taxon>
        <taxon>Streptophyta</taxon>
        <taxon>Embryophyta</taxon>
        <taxon>Tracheophyta</taxon>
        <taxon>Spermatophyta</taxon>
        <taxon>Magnoliopsida</taxon>
        <taxon>eudicotyledons</taxon>
        <taxon>Gunneridae</taxon>
        <taxon>Pentapetalae</taxon>
        <taxon>rosids</taxon>
        <taxon>fabids</taxon>
        <taxon>Malpighiales</taxon>
        <taxon>Rhizophoraceae</taxon>
        <taxon>Rhizophora</taxon>
    </lineage>
</organism>
<keyword evidence="1" id="KW-0472">Membrane</keyword>
<keyword evidence="1" id="KW-1133">Transmembrane helix</keyword>
<dbReference type="EMBL" id="GGEC01036913">
    <property type="protein sequence ID" value="MBX17397.1"/>
    <property type="molecule type" value="Transcribed_RNA"/>
</dbReference>
<feature type="transmembrane region" description="Helical" evidence="1">
    <location>
        <begin position="12"/>
        <end position="34"/>
    </location>
</feature>
<sequence>MIGALWSIWRAALHLPMILTSFMLPWLSCIVVRVQRLSIQLCRIGILVMRKEEAGFITLLQSEDFVLGIGLKYLGLK</sequence>
<reference evidence="2" key="1">
    <citation type="submission" date="2018-02" db="EMBL/GenBank/DDBJ databases">
        <title>Rhizophora mucronata_Transcriptome.</title>
        <authorList>
            <person name="Meera S.P."/>
            <person name="Sreeshan A."/>
            <person name="Augustine A."/>
        </authorList>
    </citation>
    <scope>NUCLEOTIDE SEQUENCE</scope>
    <source>
        <tissue evidence="2">Leaf</tissue>
    </source>
</reference>
<dbReference type="AlphaFoldDB" id="A0A2P2LHF0"/>
<name>A0A2P2LHF0_RHIMU</name>
<keyword evidence="1" id="KW-0812">Transmembrane</keyword>
<evidence type="ECO:0000313" key="2">
    <source>
        <dbReference type="EMBL" id="MBX17397.1"/>
    </source>
</evidence>
<evidence type="ECO:0000256" key="1">
    <source>
        <dbReference type="SAM" id="Phobius"/>
    </source>
</evidence>
<proteinExistence type="predicted"/>
<accession>A0A2P2LHF0</accession>
<protein>
    <submittedName>
        <fullName evidence="2">ABC transporter family protein</fullName>
    </submittedName>
</protein>